<accession>A0A9D2B8Q9</accession>
<dbReference type="InterPro" id="IPR001455">
    <property type="entry name" value="TusA-like"/>
</dbReference>
<evidence type="ECO:0000313" key="2">
    <source>
        <dbReference type="EMBL" id="HIX66359.1"/>
    </source>
</evidence>
<dbReference type="InterPro" id="IPR003787">
    <property type="entry name" value="Sulphur_relay_DsrE/F-like"/>
</dbReference>
<dbReference type="SUPFAM" id="SSF64307">
    <property type="entry name" value="SirA-like"/>
    <property type="match status" value="1"/>
</dbReference>
<protein>
    <submittedName>
        <fullName evidence="2">Sulfurtransferase-like selenium metabolism protein YedF</fullName>
    </submittedName>
</protein>
<dbReference type="AlphaFoldDB" id="A0A9D2B8Q9"/>
<dbReference type="InterPro" id="IPR036868">
    <property type="entry name" value="TusA-like_sf"/>
</dbReference>
<dbReference type="SUPFAM" id="SSF75169">
    <property type="entry name" value="DsrEFH-like"/>
    <property type="match status" value="1"/>
</dbReference>
<name>A0A9D2B8Q9_9FIRM</name>
<dbReference type="InterPro" id="IPR019870">
    <property type="entry name" value="Se_metab_YedF"/>
</dbReference>
<dbReference type="Gene3D" id="3.30.110.40">
    <property type="entry name" value="TusA-like domain"/>
    <property type="match status" value="1"/>
</dbReference>
<evidence type="ECO:0000313" key="3">
    <source>
        <dbReference type="Proteomes" id="UP000886800"/>
    </source>
</evidence>
<evidence type="ECO:0000259" key="1">
    <source>
        <dbReference type="Pfam" id="PF01206"/>
    </source>
</evidence>
<dbReference type="NCBIfam" id="TIGR03527">
    <property type="entry name" value="selenium_YedF"/>
    <property type="match status" value="1"/>
</dbReference>
<feature type="domain" description="UPF0033" evidence="1">
    <location>
        <begin position="3"/>
        <end position="64"/>
    </location>
</feature>
<organism evidence="2 3">
    <name type="scientific">Candidatus Anaerotruncus excrementipullorum</name>
    <dbReference type="NCBI Taxonomy" id="2838465"/>
    <lineage>
        <taxon>Bacteria</taxon>
        <taxon>Bacillati</taxon>
        <taxon>Bacillota</taxon>
        <taxon>Clostridia</taxon>
        <taxon>Eubacteriales</taxon>
        <taxon>Oscillospiraceae</taxon>
        <taxon>Anaerotruncus</taxon>
    </lineage>
</organism>
<dbReference type="Proteomes" id="UP000886800">
    <property type="component" value="Unassembled WGS sequence"/>
</dbReference>
<reference evidence="2" key="2">
    <citation type="submission" date="2021-04" db="EMBL/GenBank/DDBJ databases">
        <authorList>
            <person name="Gilroy R."/>
        </authorList>
    </citation>
    <scope>NUCLEOTIDE SEQUENCE</scope>
    <source>
        <strain evidence="2">CHK188-5543</strain>
    </source>
</reference>
<proteinExistence type="predicted"/>
<sequence length="204" mass="21699">MGKVIDARGKACPMPVVLAKQQMDAGEDSFTIQVDNTVAVQNLQRLADSQGFRTTVEGSGAEYAIAFHRAPGATAPAQGAAAAANPAAPAARAEDWALYIARETMGEGDPELGRNLARMCLYALTQSTHLPRWILCLNGGVKLATVDEQAAGHLRELAEKGVEVLVCGTCLNYYGLTEQLKAGRVSNLYELLEKLQQAGKVVSL</sequence>
<dbReference type="Pfam" id="PF01206">
    <property type="entry name" value="TusA"/>
    <property type="match status" value="1"/>
</dbReference>
<dbReference type="Gene3D" id="3.40.1260.10">
    <property type="entry name" value="DsrEFH-like"/>
    <property type="match status" value="1"/>
</dbReference>
<dbReference type="EMBL" id="DXES01000188">
    <property type="protein sequence ID" value="HIX66359.1"/>
    <property type="molecule type" value="Genomic_DNA"/>
</dbReference>
<gene>
    <name evidence="2" type="primary">yedF</name>
    <name evidence="2" type="ORF">H9736_08940</name>
</gene>
<comment type="caution">
    <text evidence="2">The sequence shown here is derived from an EMBL/GenBank/DDBJ whole genome shotgun (WGS) entry which is preliminary data.</text>
</comment>
<dbReference type="Pfam" id="PF02635">
    <property type="entry name" value="DsrE"/>
    <property type="match status" value="1"/>
</dbReference>
<dbReference type="InterPro" id="IPR027396">
    <property type="entry name" value="DsrEFH-like"/>
</dbReference>
<reference evidence="2" key="1">
    <citation type="journal article" date="2021" name="PeerJ">
        <title>Extensive microbial diversity within the chicken gut microbiome revealed by metagenomics and culture.</title>
        <authorList>
            <person name="Gilroy R."/>
            <person name="Ravi A."/>
            <person name="Getino M."/>
            <person name="Pursley I."/>
            <person name="Horton D.L."/>
            <person name="Alikhan N.F."/>
            <person name="Baker D."/>
            <person name="Gharbi K."/>
            <person name="Hall N."/>
            <person name="Watson M."/>
            <person name="Adriaenssens E.M."/>
            <person name="Foster-Nyarko E."/>
            <person name="Jarju S."/>
            <person name="Secka A."/>
            <person name="Antonio M."/>
            <person name="Oren A."/>
            <person name="Chaudhuri R.R."/>
            <person name="La Ragione R."/>
            <person name="Hildebrand F."/>
            <person name="Pallen M.J."/>
        </authorList>
    </citation>
    <scope>NUCLEOTIDE SEQUENCE</scope>
    <source>
        <strain evidence="2">CHK188-5543</strain>
    </source>
</reference>